<comment type="caution">
    <text evidence="6">The sequence shown here is derived from an EMBL/GenBank/DDBJ whole genome shotgun (WGS) entry which is preliminary data.</text>
</comment>
<dbReference type="RefSeq" id="WP_044322254.1">
    <property type="nucleotide sequence ID" value="NZ_JYHD01000132.1"/>
</dbReference>
<dbReference type="SUPFAM" id="SSF51905">
    <property type="entry name" value="FAD/NAD(P)-binding domain"/>
    <property type="match status" value="1"/>
</dbReference>
<keyword evidence="3" id="KW-0274">FAD</keyword>
<evidence type="ECO:0000256" key="1">
    <source>
        <dbReference type="ARBA" id="ARBA00001974"/>
    </source>
</evidence>
<sequence length="108" mass="11559">MEHFVIVGGGLAAHQAAKSIIAACPLAHVSMVSAEQQLPYDRPHLSKGFLASEGLEPALLSETQIYTSPQLTLFPGISVVEIDRAASRICLKDGKFLGYDKLVIVVVN</sequence>
<evidence type="ECO:0000259" key="5">
    <source>
        <dbReference type="Pfam" id="PF07992"/>
    </source>
</evidence>
<evidence type="ECO:0000313" key="6">
    <source>
        <dbReference type="EMBL" id="KPX09272.1"/>
    </source>
</evidence>
<comment type="cofactor">
    <cofactor evidence="1">
        <name>FAD</name>
        <dbReference type="ChEBI" id="CHEBI:57692"/>
    </cofactor>
</comment>
<gene>
    <name evidence="6" type="ORF">ALO73_00818</name>
</gene>
<name>A0A9X0H1R1_PSESX</name>
<proteinExistence type="predicted"/>
<dbReference type="Proteomes" id="UP000050345">
    <property type="component" value="Unassembled WGS sequence"/>
</dbReference>
<evidence type="ECO:0000313" key="7">
    <source>
        <dbReference type="Proteomes" id="UP000050345"/>
    </source>
</evidence>
<dbReference type="GO" id="GO:0016651">
    <property type="term" value="F:oxidoreductase activity, acting on NAD(P)H"/>
    <property type="evidence" value="ECO:0007669"/>
    <property type="project" value="TreeGrafter"/>
</dbReference>
<dbReference type="Gene3D" id="3.50.50.60">
    <property type="entry name" value="FAD/NAD(P)-binding domain"/>
    <property type="match status" value="1"/>
</dbReference>
<evidence type="ECO:0000256" key="3">
    <source>
        <dbReference type="ARBA" id="ARBA00022827"/>
    </source>
</evidence>
<dbReference type="EMBL" id="LJQF01000309">
    <property type="protein sequence ID" value="KPX09272.1"/>
    <property type="molecule type" value="Genomic_DNA"/>
</dbReference>
<dbReference type="GO" id="GO:0005737">
    <property type="term" value="C:cytoplasm"/>
    <property type="evidence" value="ECO:0007669"/>
    <property type="project" value="TreeGrafter"/>
</dbReference>
<protein>
    <submittedName>
        <fullName evidence="6">Ferredoxin reductase</fullName>
    </submittedName>
</protein>
<feature type="domain" description="FAD/NAD(P)-binding" evidence="5">
    <location>
        <begin position="4"/>
        <end position="104"/>
    </location>
</feature>
<organism evidence="6 7">
    <name type="scientific">Pseudomonas syringae pv. daphniphylli</name>
    <dbReference type="NCBI Taxonomy" id="264455"/>
    <lineage>
        <taxon>Bacteria</taxon>
        <taxon>Pseudomonadati</taxon>
        <taxon>Pseudomonadota</taxon>
        <taxon>Gammaproteobacteria</taxon>
        <taxon>Pseudomonadales</taxon>
        <taxon>Pseudomonadaceae</taxon>
        <taxon>Pseudomonas</taxon>
        <taxon>Pseudomonas syringae</taxon>
    </lineage>
</organism>
<reference evidence="6 7" key="1">
    <citation type="submission" date="2015-09" db="EMBL/GenBank/DDBJ databases">
        <title>Genome announcement of multiple Pseudomonas syringae strains.</title>
        <authorList>
            <person name="Thakur S."/>
            <person name="Wang P.W."/>
            <person name="Gong Y."/>
            <person name="Weir B.S."/>
            <person name="Guttman D.S."/>
        </authorList>
    </citation>
    <scope>NUCLEOTIDE SEQUENCE [LARGE SCALE GENOMIC DNA]</scope>
    <source>
        <strain evidence="6 7">ICMP9757</strain>
    </source>
</reference>
<dbReference type="InterPro" id="IPR023753">
    <property type="entry name" value="FAD/NAD-binding_dom"/>
</dbReference>
<evidence type="ECO:0000256" key="2">
    <source>
        <dbReference type="ARBA" id="ARBA00022630"/>
    </source>
</evidence>
<dbReference type="PANTHER" id="PTHR43557">
    <property type="entry name" value="APOPTOSIS-INDUCING FACTOR 1"/>
    <property type="match status" value="1"/>
</dbReference>
<dbReference type="PANTHER" id="PTHR43557:SF2">
    <property type="entry name" value="RIESKE DOMAIN-CONTAINING PROTEIN-RELATED"/>
    <property type="match status" value="1"/>
</dbReference>
<accession>A0A9X0H1R1</accession>
<dbReference type="AlphaFoldDB" id="A0A9X0H1R1"/>
<dbReference type="Pfam" id="PF07992">
    <property type="entry name" value="Pyr_redox_2"/>
    <property type="match status" value="1"/>
</dbReference>
<dbReference type="InterPro" id="IPR036188">
    <property type="entry name" value="FAD/NAD-bd_sf"/>
</dbReference>
<keyword evidence="2" id="KW-0285">Flavoprotein</keyword>
<keyword evidence="4" id="KW-0560">Oxidoreductase</keyword>
<evidence type="ECO:0000256" key="4">
    <source>
        <dbReference type="ARBA" id="ARBA00023002"/>
    </source>
</evidence>
<dbReference type="InterPro" id="IPR050446">
    <property type="entry name" value="FAD-oxidoreductase/Apoptosis"/>
</dbReference>